<name>A0A024G6R5_9STRA</name>
<dbReference type="InParanoid" id="A0A024G6R5"/>
<evidence type="ECO:0000313" key="2">
    <source>
        <dbReference type="EMBL" id="CCI42259.1"/>
    </source>
</evidence>
<keyword evidence="3" id="KW-1185">Reference proteome</keyword>
<reference evidence="2 3" key="1">
    <citation type="submission" date="2012-05" db="EMBL/GenBank/DDBJ databases">
        <title>Recombination and specialization in a pathogen metapopulation.</title>
        <authorList>
            <person name="Gardiner A."/>
            <person name="Kemen E."/>
            <person name="Schultz-Larsen T."/>
            <person name="MacLean D."/>
            <person name="Van Oosterhout C."/>
            <person name="Jones J.D.G."/>
        </authorList>
    </citation>
    <scope>NUCLEOTIDE SEQUENCE [LARGE SCALE GENOMIC DNA]</scope>
    <source>
        <strain evidence="2 3">Ac Nc2</strain>
    </source>
</reference>
<accession>A0A024G6R5</accession>
<feature type="transmembrane region" description="Helical" evidence="1">
    <location>
        <begin position="20"/>
        <end position="47"/>
    </location>
</feature>
<dbReference type="EMBL" id="CAIX01000031">
    <property type="protein sequence ID" value="CCI42259.1"/>
    <property type="molecule type" value="Genomic_DNA"/>
</dbReference>
<proteinExistence type="predicted"/>
<keyword evidence="1" id="KW-1133">Transmembrane helix</keyword>
<evidence type="ECO:0000256" key="1">
    <source>
        <dbReference type="SAM" id="Phobius"/>
    </source>
</evidence>
<dbReference type="Proteomes" id="UP000053237">
    <property type="component" value="Unassembled WGS sequence"/>
</dbReference>
<keyword evidence="1" id="KW-0812">Transmembrane</keyword>
<evidence type="ECO:0000313" key="3">
    <source>
        <dbReference type="Proteomes" id="UP000053237"/>
    </source>
</evidence>
<keyword evidence="1" id="KW-0472">Membrane</keyword>
<organism evidence="2 3">
    <name type="scientific">Albugo candida</name>
    <dbReference type="NCBI Taxonomy" id="65357"/>
    <lineage>
        <taxon>Eukaryota</taxon>
        <taxon>Sar</taxon>
        <taxon>Stramenopiles</taxon>
        <taxon>Oomycota</taxon>
        <taxon>Peronosporomycetes</taxon>
        <taxon>Albuginales</taxon>
        <taxon>Albuginaceae</taxon>
        <taxon>Albugo</taxon>
    </lineage>
</organism>
<protein>
    <submittedName>
        <fullName evidence="2">Uncharacterized protein</fullName>
    </submittedName>
</protein>
<sequence length="109" mass="12008">MTDSSIVVFPINKLAAPFDPVFIFMHVLVPVMVPSAVICGTIGPVIGSISQKLVSLKFSLISRSRCKSISSDSMHFIIFPISFVRFRSDYIRTFAVSADPFILIDILAL</sequence>
<gene>
    <name evidence="2" type="ORF">BN9_030430</name>
</gene>
<dbReference type="AlphaFoldDB" id="A0A024G6R5"/>
<comment type="caution">
    <text evidence="2">The sequence shown here is derived from an EMBL/GenBank/DDBJ whole genome shotgun (WGS) entry which is preliminary data.</text>
</comment>